<sequence>MNESGTDILSMFRHKPPVPLGPQFPPSLASISLPSVLAEYSYELSESLQVPYEMVLCNLFGVLSTVAQRRFSIQVKEGYHESLNLYLLSPLPPGERKSAVTQAARRPLTQWENDQEKVIGPLAQEVRSKRLTLERAIDHRRNLAAKAKNSQNRNNILQEIRDLEDELPELLSIPRLLADDITPECLAMLMEQQGECMSIIEAEGGLFDTFAGRYSKMPNLDLILKAFSGEPCRVDRKHGQYIGLKHPLLTICVTTQPDVLRGMAMNPEFRGRGFLARFLYFFGQSRLGFRIAEPPKVSLQVERAFLERVELLLSFKTNSEITDHSQPLLLSAEAYESWKGFFLLIEAELRPGKSLENMTDWAGKVPGQVARLAGLLHLVSSVKIESRIEQSVMLAATELGKKLVSHALYAFHDMGCDALTSCAQAALKWIKNRNIEQFTFRECHRAIRGRFPKKKQVEQGITMLEDYGYLVLVPIQSSGVGRPSSPSYKVHPAVHAQEVTPKGVYSQPTQRDTACCATSDAVGAGEGGKPPFDPSVYAREMEAV</sequence>
<gene>
    <name evidence="2" type="ORF">SAMN05660337_3238</name>
</gene>
<accession>A0A1G9KX02</accession>
<dbReference type="Pfam" id="PF13148">
    <property type="entry name" value="DUF3987"/>
    <property type="match status" value="1"/>
</dbReference>
<evidence type="ECO:0000256" key="1">
    <source>
        <dbReference type="SAM" id="Coils"/>
    </source>
</evidence>
<dbReference type="STRING" id="246191.SAMN05660337_3238"/>
<evidence type="ECO:0000313" key="3">
    <source>
        <dbReference type="Proteomes" id="UP000199053"/>
    </source>
</evidence>
<evidence type="ECO:0000313" key="2">
    <source>
        <dbReference type="EMBL" id="SDL53987.1"/>
    </source>
</evidence>
<dbReference type="EMBL" id="FNGA01000005">
    <property type="protein sequence ID" value="SDL53987.1"/>
    <property type="molecule type" value="Genomic_DNA"/>
</dbReference>
<protein>
    <recommendedName>
        <fullName evidence="4">DUF3987 domain-containing protein</fullName>
    </recommendedName>
</protein>
<dbReference type="RefSeq" id="WP_092162940.1">
    <property type="nucleotide sequence ID" value="NZ_FNGA01000005.1"/>
</dbReference>
<name>A0A1G9KX02_9BACT</name>
<proteinExistence type="predicted"/>
<dbReference type="OrthoDB" id="9067983at2"/>
<keyword evidence="1" id="KW-0175">Coiled coil</keyword>
<dbReference type="InterPro" id="IPR025048">
    <property type="entry name" value="DUF3987"/>
</dbReference>
<dbReference type="Proteomes" id="UP000199053">
    <property type="component" value="Unassembled WGS sequence"/>
</dbReference>
<reference evidence="3" key="1">
    <citation type="submission" date="2016-10" db="EMBL/GenBank/DDBJ databases">
        <authorList>
            <person name="Varghese N."/>
            <person name="Submissions S."/>
        </authorList>
    </citation>
    <scope>NUCLEOTIDE SEQUENCE [LARGE SCALE GENOMIC DNA]</scope>
    <source>
        <strain evidence="3">DSM 16995</strain>
    </source>
</reference>
<feature type="coiled-coil region" evidence="1">
    <location>
        <begin position="133"/>
        <end position="173"/>
    </location>
</feature>
<keyword evidence="3" id="KW-1185">Reference proteome</keyword>
<dbReference type="AlphaFoldDB" id="A0A1G9KX02"/>
<organism evidence="2 3">
    <name type="scientific">Maridesulfovibrio ferrireducens</name>
    <dbReference type="NCBI Taxonomy" id="246191"/>
    <lineage>
        <taxon>Bacteria</taxon>
        <taxon>Pseudomonadati</taxon>
        <taxon>Thermodesulfobacteriota</taxon>
        <taxon>Desulfovibrionia</taxon>
        <taxon>Desulfovibrionales</taxon>
        <taxon>Desulfovibrionaceae</taxon>
        <taxon>Maridesulfovibrio</taxon>
    </lineage>
</organism>
<evidence type="ECO:0008006" key="4">
    <source>
        <dbReference type="Google" id="ProtNLM"/>
    </source>
</evidence>